<dbReference type="AlphaFoldDB" id="A0A1I1XH57"/>
<name>A0A1I1XH57_9BACI</name>
<dbReference type="Proteomes" id="UP000199474">
    <property type="component" value="Unassembled WGS sequence"/>
</dbReference>
<gene>
    <name evidence="2" type="ORF">SAMN05216238_107192</name>
</gene>
<feature type="transmembrane region" description="Helical" evidence="1">
    <location>
        <begin position="38"/>
        <end position="59"/>
    </location>
</feature>
<evidence type="ECO:0000313" key="3">
    <source>
        <dbReference type="Proteomes" id="UP000199474"/>
    </source>
</evidence>
<organism evidence="2 3">
    <name type="scientific">Lentibacillus persicus</name>
    <dbReference type="NCBI Taxonomy" id="640948"/>
    <lineage>
        <taxon>Bacteria</taxon>
        <taxon>Bacillati</taxon>
        <taxon>Bacillota</taxon>
        <taxon>Bacilli</taxon>
        <taxon>Bacillales</taxon>
        <taxon>Bacillaceae</taxon>
        <taxon>Lentibacillus</taxon>
    </lineage>
</organism>
<dbReference type="STRING" id="640948.SAMN05216238_107192"/>
<keyword evidence="1" id="KW-0812">Transmembrane</keyword>
<reference evidence="3" key="1">
    <citation type="submission" date="2016-10" db="EMBL/GenBank/DDBJ databases">
        <authorList>
            <person name="Varghese N."/>
            <person name="Submissions S."/>
        </authorList>
    </citation>
    <scope>NUCLEOTIDE SEQUENCE [LARGE SCALE GENOMIC DNA]</scope>
    <source>
        <strain evidence="3">DSM 22530</strain>
    </source>
</reference>
<accession>A0A1I1XH57</accession>
<dbReference type="RefSeq" id="WP_090085445.1">
    <property type="nucleotide sequence ID" value="NZ_FOMR01000007.1"/>
</dbReference>
<proteinExistence type="predicted"/>
<sequence length="167" mass="18911">MNENIVAKVLFIIGVAQMAAGLIIGLVTANTIPYGMSWMLFFAWMLGGFVSGMLFIGFAENIRLLHNIHEKMQPSNKIADTRQSLPSIGSKPEWHLEEADKAKIYEHFPNETIVEIVPAPQENYCLVRFKNGHEYYVKVVYTGGFGAEETNDPEIKQSIIQWYNEQA</sequence>
<keyword evidence="3" id="KW-1185">Reference proteome</keyword>
<protein>
    <submittedName>
        <fullName evidence="2">Uncharacterized protein</fullName>
    </submittedName>
</protein>
<keyword evidence="1" id="KW-0472">Membrane</keyword>
<evidence type="ECO:0000313" key="2">
    <source>
        <dbReference type="EMBL" id="SFE04730.1"/>
    </source>
</evidence>
<keyword evidence="1" id="KW-1133">Transmembrane helix</keyword>
<dbReference type="OrthoDB" id="2719693at2"/>
<dbReference type="EMBL" id="FOMR01000007">
    <property type="protein sequence ID" value="SFE04730.1"/>
    <property type="molecule type" value="Genomic_DNA"/>
</dbReference>
<evidence type="ECO:0000256" key="1">
    <source>
        <dbReference type="SAM" id="Phobius"/>
    </source>
</evidence>
<feature type="transmembrane region" description="Helical" evidence="1">
    <location>
        <begin position="9"/>
        <end position="32"/>
    </location>
</feature>